<reference evidence="1 2" key="1">
    <citation type="journal article" date="2012" name="Emerg. Infect. Dis.">
        <title>Lineage-specific Virulence Determinants of Haemophilus influenzae Biogroup aegyptius.</title>
        <authorList>
            <person name="Strouts F.R."/>
            <person name="Power P."/>
            <person name="Croucher N.J."/>
            <person name="Corton N."/>
            <person name="van Tonder A."/>
            <person name="Quail M.A."/>
            <person name="Langford P.R."/>
            <person name="Hudson M.J."/>
            <person name="Parkhill J."/>
            <person name="Kroll J.S."/>
            <person name="Bentley S.D."/>
        </authorList>
    </citation>
    <scope>NUCLEOTIDE SEQUENCE [LARGE SCALE GENOMIC DNA]</scope>
    <source>
        <strain evidence="1 2">F3047</strain>
    </source>
</reference>
<sequence>MNFATPLHSSPNSSINLMNCFCGVEPSIKLRSSAHCSMFFTSCCKSAILISS</sequence>
<gene>
    <name evidence="1" type="ORF">HICON_16070</name>
</gene>
<proteinExistence type="predicted"/>
<dbReference type="AlphaFoldDB" id="A0AAV2U570"/>
<organism evidence="1 2">
    <name type="scientific">Haemophilus influenzae F3047</name>
    <dbReference type="NCBI Taxonomy" id="935897"/>
    <lineage>
        <taxon>Bacteria</taxon>
        <taxon>Pseudomonadati</taxon>
        <taxon>Pseudomonadota</taxon>
        <taxon>Gammaproteobacteria</taxon>
        <taxon>Pasteurellales</taxon>
        <taxon>Pasteurellaceae</taxon>
        <taxon>Haemophilus</taxon>
    </lineage>
</organism>
<dbReference type="KEGG" id="hil:HICON_16070"/>
<protein>
    <submittedName>
        <fullName evidence="1">Uncharacterized protein</fullName>
    </submittedName>
</protein>
<evidence type="ECO:0000313" key="1">
    <source>
        <dbReference type="EMBL" id="CBY87243.1"/>
    </source>
</evidence>
<dbReference type="Proteomes" id="UP000006797">
    <property type="component" value="Chromosome"/>
</dbReference>
<name>A0AAV2U570_HAEIF</name>
<dbReference type="EMBL" id="FQ670204">
    <property type="protein sequence ID" value="CBY87243.1"/>
    <property type="molecule type" value="Genomic_DNA"/>
</dbReference>
<evidence type="ECO:0000313" key="2">
    <source>
        <dbReference type="Proteomes" id="UP000006797"/>
    </source>
</evidence>
<accession>A0AAV2U570</accession>